<dbReference type="RefSeq" id="WP_131810278.1">
    <property type="nucleotide sequence ID" value="NZ_CYSI01000007.1"/>
</dbReference>
<proteinExistence type="predicted"/>
<evidence type="ECO:0000313" key="2">
    <source>
        <dbReference type="Proteomes" id="UP000294929"/>
    </source>
</evidence>
<sequence length="73" mass="7559">MGAVAHLPNQFESAQPAADASLMDLLSTCSGIIESTFADRIRELGGTEAEIHQLSGSAAYAVFAWSTGRGFGA</sequence>
<dbReference type="EMBL" id="SDLO01000003">
    <property type="protein sequence ID" value="TDK92545.1"/>
    <property type="molecule type" value="Genomic_DNA"/>
</dbReference>
<reference evidence="1 2" key="1">
    <citation type="submission" date="2019-01" db="EMBL/GenBank/DDBJ databases">
        <title>High-quality-draft genome sequences of five non-tuberculosis mycobacteriaceae isolated from a nosocomial environment.</title>
        <authorList>
            <person name="Tiago I."/>
            <person name="Alarico S."/>
            <person name="Pereira S.G."/>
            <person name="Coelho C."/>
            <person name="Maranha A."/>
            <person name="Empadinhas N."/>
        </authorList>
    </citation>
    <scope>NUCLEOTIDE SEQUENCE [LARGE SCALE GENOMIC DNA]</scope>
    <source>
        <strain evidence="1 2">24AIII</strain>
    </source>
</reference>
<comment type="caution">
    <text evidence="1">The sequence shown here is derived from an EMBL/GenBank/DDBJ whole genome shotgun (WGS) entry which is preliminary data.</text>
</comment>
<dbReference type="OrthoDB" id="4634388at2"/>
<accession>A0A4R5WMQ8</accession>
<gene>
    <name evidence="1" type="ORF">EUA03_05345</name>
</gene>
<organism evidence="1 2">
    <name type="scientific">Mycolicibacterium mucogenicum</name>
    <name type="common">Mycobacterium mucogenicum</name>
    <dbReference type="NCBI Taxonomy" id="56689"/>
    <lineage>
        <taxon>Bacteria</taxon>
        <taxon>Bacillati</taxon>
        <taxon>Actinomycetota</taxon>
        <taxon>Actinomycetes</taxon>
        <taxon>Mycobacteriales</taxon>
        <taxon>Mycobacteriaceae</taxon>
        <taxon>Mycolicibacterium</taxon>
    </lineage>
</organism>
<dbReference type="Proteomes" id="UP000294929">
    <property type="component" value="Unassembled WGS sequence"/>
</dbReference>
<evidence type="ECO:0000313" key="1">
    <source>
        <dbReference type="EMBL" id="TDK92545.1"/>
    </source>
</evidence>
<protein>
    <submittedName>
        <fullName evidence="1">Uncharacterized protein</fullName>
    </submittedName>
</protein>
<name>A0A4R5WMQ8_MYCMU</name>
<dbReference type="GeneID" id="76723554"/>
<dbReference type="AlphaFoldDB" id="A0A4R5WMQ8"/>